<feature type="compositionally biased region" description="Basic residues" evidence="1">
    <location>
        <begin position="19"/>
        <end position="30"/>
    </location>
</feature>
<protein>
    <submittedName>
        <fullName evidence="2">Uncharacterized protein</fullName>
    </submittedName>
</protein>
<name>A0A3M6TGE0_POCDA</name>
<accession>A0A3M6TGE0</accession>
<dbReference type="EMBL" id="RCHS01003631">
    <property type="protein sequence ID" value="RMX40408.1"/>
    <property type="molecule type" value="Genomic_DNA"/>
</dbReference>
<keyword evidence="3" id="KW-1185">Reference proteome</keyword>
<dbReference type="Proteomes" id="UP000275408">
    <property type="component" value="Unassembled WGS sequence"/>
</dbReference>
<evidence type="ECO:0000256" key="1">
    <source>
        <dbReference type="SAM" id="MobiDB-lite"/>
    </source>
</evidence>
<comment type="caution">
    <text evidence="2">The sequence shown here is derived from an EMBL/GenBank/DDBJ whole genome shotgun (WGS) entry which is preliminary data.</text>
</comment>
<feature type="compositionally biased region" description="Basic and acidic residues" evidence="1">
    <location>
        <begin position="41"/>
        <end position="51"/>
    </location>
</feature>
<dbReference type="AlphaFoldDB" id="A0A3M6TGE0"/>
<feature type="region of interest" description="Disordered" evidence="1">
    <location>
        <begin position="1"/>
        <end position="57"/>
    </location>
</feature>
<sequence length="105" mass="11543">MGSTDGRSNPGGFSNLKLCNKRAKTRKSSIRAKGSPKQARRPAEKGRKRSNDGAAKLPFSSRNLLGLKLYGSSQISGSCILAERCLLLPYEELTKVQERRCAEFL</sequence>
<evidence type="ECO:0000313" key="3">
    <source>
        <dbReference type="Proteomes" id="UP000275408"/>
    </source>
</evidence>
<evidence type="ECO:0000313" key="2">
    <source>
        <dbReference type="EMBL" id="RMX40408.1"/>
    </source>
</evidence>
<proteinExistence type="predicted"/>
<organism evidence="2 3">
    <name type="scientific">Pocillopora damicornis</name>
    <name type="common">Cauliflower coral</name>
    <name type="synonym">Millepora damicornis</name>
    <dbReference type="NCBI Taxonomy" id="46731"/>
    <lineage>
        <taxon>Eukaryota</taxon>
        <taxon>Metazoa</taxon>
        <taxon>Cnidaria</taxon>
        <taxon>Anthozoa</taxon>
        <taxon>Hexacorallia</taxon>
        <taxon>Scleractinia</taxon>
        <taxon>Astrocoeniina</taxon>
        <taxon>Pocilloporidae</taxon>
        <taxon>Pocillopora</taxon>
    </lineage>
</organism>
<reference evidence="2 3" key="1">
    <citation type="journal article" date="2018" name="Sci. Rep.">
        <title>Comparative analysis of the Pocillopora damicornis genome highlights role of immune system in coral evolution.</title>
        <authorList>
            <person name="Cunning R."/>
            <person name="Bay R.A."/>
            <person name="Gillette P."/>
            <person name="Baker A.C."/>
            <person name="Traylor-Knowles N."/>
        </authorList>
    </citation>
    <scope>NUCLEOTIDE SEQUENCE [LARGE SCALE GENOMIC DNA]</scope>
    <source>
        <strain evidence="2">RSMAS</strain>
        <tissue evidence="2">Whole animal</tissue>
    </source>
</reference>
<gene>
    <name evidence="2" type="ORF">pdam_00009476</name>
</gene>